<evidence type="ECO:0000313" key="8">
    <source>
        <dbReference type="EMBL" id="MEW9265809.1"/>
    </source>
</evidence>
<keyword evidence="9" id="KW-1185">Reference proteome</keyword>
<keyword evidence="4 7" id="KW-0812">Transmembrane</keyword>
<keyword evidence="6 7" id="KW-0472">Membrane</keyword>
<dbReference type="EMBL" id="JBFNQN010000009">
    <property type="protein sequence ID" value="MEW9265809.1"/>
    <property type="molecule type" value="Genomic_DNA"/>
</dbReference>
<dbReference type="Proteomes" id="UP001555826">
    <property type="component" value="Unassembled WGS sequence"/>
</dbReference>
<name>A0ABV3P849_9ACTN</name>
<feature type="transmembrane region" description="Helical" evidence="7">
    <location>
        <begin position="156"/>
        <end position="175"/>
    </location>
</feature>
<comment type="similarity">
    <text evidence="2">Belongs to the UPF0324 family.</text>
</comment>
<keyword evidence="5 7" id="KW-1133">Transmembrane helix</keyword>
<comment type="caution">
    <text evidence="8">The sequence shown here is derived from an EMBL/GenBank/DDBJ whole genome shotgun (WGS) entry which is preliminary data.</text>
</comment>
<feature type="transmembrane region" description="Helical" evidence="7">
    <location>
        <begin position="215"/>
        <end position="235"/>
    </location>
</feature>
<evidence type="ECO:0000313" key="9">
    <source>
        <dbReference type="Proteomes" id="UP001555826"/>
    </source>
</evidence>
<dbReference type="Pfam" id="PF03601">
    <property type="entry name" value="Cons_hypoth698"/>
    <property type="match status" value="1"/>
</dbReference>
<evidence type="ECO:0000256" key="4">
    <source>
        <dbReference type="ARBA" id="ARBA00022692"/>
    </source>
</evidence>
<dbReference type="InterPro" id="IPR018383">
    <property type="entry name" value="UPF0324_pro"/>
</dbReference>
<reference evidence="8 9" key="1">
    <citation type="submission" date="2024-07" db="EMBL/GenBank/DDBJ databases">
        <authorList>
            <person name="Thanompreechachai J."/>
            <person name="Duangmal K."/>
        </authorList>
    </citation>
    <scope>NUCLEOTIDE SEQUENCE [LARGE SCALE GENOMIC DNA]</scope>
    <source>
        <strain evidence="8 9">KCTC 19886</strain>
    </source>
</reference>
<feature type="transmembrane region" description="Helical" evidence="7">
    <location>
        <begin position="95"/>
        <end position="115"/>
    </location>
</feature>
<proteinExistence type="inferred from homology"/>
<feature type="transmembrane region" description="Helical" evidence="7">
    <location>
        <begin position="255"/>
        <end position="277"/>
    </location>
</feature>
<sequence length="337" mass="34397">MLRALPRPTSPIAALVPGLLVVALATVVALGLERLTHVLTASTVAVALGALVRSTGAFRPSWKPATGFASKRLLRIAVVLLGLQLPLSQVRDLGWGGVVLVVGVVVVTFTGTQVLGRALGLGRDRSLLVATGFSICGASAIAAVRPATDADEEDVATSIALVTLCGSLAILLLPLLRSPFGLDVHAFGVWVGASVHDVGQVVATGDRVPGALETAVVVKLSRVLLLAPLVALVVLHRRRTVPATDSTARPPVLPFFVAAFVAAVLVRATGVVPTAALDAVQHVQSVLLVAALFALGTGIDVPHLLRTGGRSLVLGLSSWVLVAGVSLAGVHLLHVGG</sequence>
<feature type="transmembrane region" description="Helical" evidence="7">
    <location>
        <begin position="312"/>
        <end position="333"/>
    </location>
</feature>
<gene>
    <name evidence="8" type="ORF">AB1207_13710</name>
</gene>
<keyword evidence="3" id="KW-1003">Cell membrane</keyword>
<comment type="subcellular location">
    <subcellularLocation>
        <location evidence="1">Cell membrane</location>
        <topology evidence="1">Multi-pass membrane protein</topology>
    </subcellularLocation>
</comment>
<evidence type="ECO:0000256" key="6">
    <source>
        <dbReference type="ARBA" id="ARBA00023136"/>
    </source>
</evidence>
<evidence type="ECO:0000256" key="3">
    <source>
        <dbReference type="ARBA" id="ARBA00022475"/>
    </source>
</evidence>
<organism evidence="8 9">
    <name type="scientific">Kineococcus endophyticus</name>
    <dbReference type="NCBI Taxonomy" id="1181883"/>
    <lineage>
        <taxon>Bacteria</taxon>
        <taxon>Bacillati</taxon>
        <taxon>Actinomycetota</taxon>
        <taxon>Actinomycetes</taxon>
        <taxon>Kineosporiales</taxon>
        <taxon>Kineosporiaceae</taxon>
        <taxon>Kineococcus</taxon>
    </lineage>
</organism>
<evidence type="ECO:0000256" key="1">
    <source>
        <dbReference type="ARBA" id="ARBA00004651"/>
    </source>
</evidence>
<feature type="transmembrane region" description="Helical" evidence="7">
    <location>
        <begin position="12"/>
        <end position="29"/>
    </location>
</feature>
<dbReference type="PANTHER" id="PTHR30106">
    <property type="entry name" value="INNER MEMBRANE PROTEIN YEIH-RELATED"/>
    <property type="match status" value="1"/>
</dbReference>
<feature type="transmembrane region" description="Helical" evidence="7">
    <location>
        <begin position="283"/>
        <end position="305"/>
    </location>
</feature>
<dbReference type="PANTHER" id="PTHR30106:SF2">
    <property type="entry name" value="UPF0324 INNER MEMBRANE PROTEIN YEIH"/>
    <property type="match status" value="1"/>
</dbReference>
<dbReference type="RefSeq" id="WP_367638942.1">
    <property type="nucleotide sequence ID" value="NZ_JBFNQN010000009.1"/>
</dbReference>
<evidence type="ECO:0000256" key="5">
    <source>
        <dbReference type="ARBA" id="ARBA00022989"/>
    </source>
</evidence>
<feature type="transmembrane region" description="Helical" evidence="7">
    <location>
        <begin position="127"/>
        <end position="144"/>
    </location>
</feature>
<accession>A0ABV3P849</accession>
<evidence type="ECO:0000256" key="7">
    <source>
        <dbReference type="SAM" id="Phobius"/>
    </source>
</evidence>
<evidence type="ECO:0000256" key="2">
    <source>
        <dbReference type="ARBA" id="ARBA00007977"/>
    </source>
</evidence>
<protein>
    <submittedName>
        <fullName evidence="8">Sulfate exporter family transporter</fullName>
    </submittedName>
</protein>